<dbReference type="OrthoDB" id="406773at2759"/>
<dbReference type="Gene3D" id="3.40.50.150">
    <property type="entry name" value="Vaccinia Virus protein VP39"/>
    <property type="match status" value="1"/>
</dbReference>
<gene>
    <name evidence="1" type="ORF">SPIL2461_LOCUS5333</name>
</gene>
<dbReference type="InterPro" id="IPR029063">
    <property type="entry name" value="SAM-dependent_MTases_sf"/>
</dbReference>
<dbReference type="AlphaFoldDB" id="A0A812M7P0"/>
<accession>A0A812M7P0</accession>
<dbReference type="EMBL" id="CAJNIZ010007480">
    <property type="protein sequence ID" value="CAE7258339.1"/>
    <property type="molecule type" value="Genomic_DNA"/>
</dbReference>
<organism evidence="1 2">
    <name type="scientific">Symbiodinium pilosum</name>
    <name type="common">Dinoflagellate</name>
    <dbReference type="NCBI Taxonomy" id="2952"/>
    <lineage>
        <taxon>Eukaryota</taxon>
        <taxon>Sar</taxon>
        <taxon>Alveolata</taxon>
        <taxon>Dinophyceae</taxon>
        <taxon>Suessiales</taxon>
        <taxon>Symbiodiniaceae</taxon>
        <taxon>Symbiodinium</taxon>
    </lineage>
</organism>
<comment type="caution">
    <text evidence="1">The sequence shown here is derived from an EMBL/GenBank/DDBJ whole genome shotgun (WGS) entry which is preliminary data.</text>
</comment>
<reference evidence="1" key="1">
    <citation type="submission" date="2021-02" db="EMBL/GenBank/DDBJ databases">
        <authorList>
            <person name="Dougan E. K."/>
            <person name="Rhodes N."/>
            <person name="Thang M."/>
            <person name="Chan C."/>
        </authorList>
    </citation>
    <scope>NUCLEOTIDE SEQUENCE</scope>
</reference>
<keyword evidence="2" id="KW-1185">Reference proteome</keyword>
<dbReference type="Proteomes" id="UP000649617">
    <property type="component" value="Unassembled WGS sequence"/>
</dbReference>
<dbReference type="SUPFAM" id="SSF53335">
    <property type="entry name" value="S-adenosyl-L-methionine-dependent methyltransferases"/>
    <property type="match status" value="1"/>
</dbReference>
<protein>
    <submittedName>
        <fullName evidence="1">Uncharacterized protein</fullName>
    </submittedName>
</protein>
<evidence type="ECO:0000313" key="1">
    <source>
        <dbReference type="EMBL" id="CAE7258339.1"/>
    </source>
</evidence>
<evidence type="ECO:0000313" key="2">
    <source>
        <dbReference type="Proteomes" id="UP000649617"/>
    </source>
</evidence>
<sequence>MDLGCGCGQYLKVFDSLGFLSRGVDLNPYADELSSGLCTLGDITAPLEHQEPSDWILSLEVAEHVPAIFEGAFLENVNRHALQGVVMSWAARTQLDRGHVNMRDPDEVQTIFARLGFGYDEAASSMLRASAARTTSFGACCGHFAYNLHVFQRVSPAIPNLSDFQIFLDDLSKQACTKYKRYDRGCDECRFRRYPARPAEVLPSEVLWDLKGDVPIQEAETLCCREGPARCAAVYVDGNAGRIKLLSEVPAPSNWFQDSGLSLRVMHVWNLHALKRESEIRRMEGKDLSYWSVSEMEPCFGDDADACLEPVPPQT</sequence>
<proteinExistence type="predicted"/>
<name>A0A812M7P0_SYMPI</name>